<gene>
    <name evidence="1" type="ORF">L195_g025984</name>
</gene>
<dbReference type="GO" id="GO:0004821">
    <property type="term" value="F:histidine-tRNA ligase activity"/>
    <property type="evidence" value="ECO:0007669"/>
    <property type="project" value="TreeGrafter"/>
</dbReference>
<dbReference type="GO" id="GO:0032543">
    <property type="term" value="P:mitochondrial translation"/>
    <property type="evidence" value="ECO:0007669"/>
    <property type="project" value="TreeGrafter"/>
</dbReference>
<reference evidence="1 2" key="2">
    <citation type="journal article" date="2017" name="Front. Plant Sci.">
        <title>Gene Classification and Mining of Molecular Markers Useful in Red Clover (Trifolium pratense) Breeding.</title>
        <authorList>
            <person name="Istvanek J."/>
            <person name="Dluhosova J."/>
            <person name="Dluhos P."/>
            <person name="Patkova L."/>
            <person name="Nedelnik J."/>
            <person name="Repkova J."/>
        </authorList>
    </citation>
    <scope>NUCLEOTIDE SEQUENCE [LARGE SCALE GENOMIC DNA]</scope>
    <source>
        <strain evidence="2">cv. Tatra</strain>
        <tissue evidence="1">Young leaves</tissue>
    </source>
</reference>
<evidence type="ECO:0000313" key="2">
    <source>
        <dbReference type="Proteomes" id="UP000236291"/>
    </source>
</evidence>
<dbReference type="PANTHER" id="PTHR11476">
    <property type="entry name" value="HISTIDYL-TRNA SYNTHETASE"/>
    <property type="match status" value="1"/>
</dbReference>
<dbReference type="PANTHER" id="PTHR11476:SF7">
    <property type="entry name" value="HISTIDINE--TRNA LIGASE"/>
    <property type="match status" value="1"/>
</dbReference>
<dbReference type="SUPFAM" id="SSF55681">
    <property type="entry name" value="Class II aaRS and biotin synthetases"/>
    <property type="match status" value="1"/>
</dbReference>
<dbReference type="GO" id="GO:0006427">
    <property type="term" value="P:histidyl-tRNA aminoacylation"/>
    <property type="evidence" value="ECO:0007669"/>
    <property type="project" value="TreeGrafter"/>
</dbReference>
<dbReference type="AlphaFoldDB" id="A0A2K3NHZ5"/>
<dbReference type="GO" id="GO:0003723">
    <property type="term" value="F:RNA binding"/>
    <property type="evidence" value="ECO:0007669"/>
    <property type="project" value="TreeGrafter"/>
</dbReference>
<comment type="caution">
    <text evidence="1">The sequence shown here is derived from an EMBL/GenBank/DDBJ whole genome shotgun (WGS) entry which is preliminary data.</text>
</comment>
<dbReference type="ExpressionAtlas" id="A0A2K3NHZ5">
    <property type="expression patterns" value="baseline"/>
</dbReference>
<reference evidence="1 2" key="1">
    <citation type="journal article" date="2014" name="Am. J. Bot.">
        <title>Genome assembly and annotation for red clover (Trifolium pratense; Fabaceae).</title>
        <authorList>
            <person name="Istvanek J."/>
            <person name="Jaros M."/>
            <person name="Krenek A."/>
            <person name="Repkova J."/>
        </authorList>
    </citation>
    <scope>NUCLEOTIDE SEQUENCE [LARGE SCALE GENOMIC DNA]</scope>
    <source>
        <strain evidence="2">cv. Tatra</strain>
        <tissue evidence="1">Young leaves</tissue>
    </source>
</reference>
<organism evidence="1 2">
    <name type="scientific">Trifolium pratense</name>
    <name type="common">Red clover</name>
    <dbReference type="NCBI Taxonomy" id="57577"/>
    <lineage>
        <taxon>Eukaryota</taxon>
        <taxon>Viridiplantae</taxon>
        <taxon>Streptophyta</taxon>
        <taxon>Embryophyta</taxon>
        <taxon>Tracheophyta</taxon>
        <taxon>Spermatophyta</taxon>
        <taxon>Magnoliopsida</taxon>
        <taxon>eudicotyledons</taxon>
        <taxon>Gunneridae</taxon>
        <taxon>Pentapetalae</taxon>
        <taxon>rosids</taxon>
        <taxon>fabids</taxon>
        <taxon>Fabales</taxon>
        <taxon>Fabaceae</taxon>
        <taxon>Papilionoideae</taxon>
        <taxon>50 kb inversion clade</taxon>
        <taxon>NPAAA clade</taxon>
        <taxon>Hologalegina</taxon>
        <taxon>IRL clade</taxon>
        <taxon>Trifolieae</taxon>
        <taxon>Trifolium</taxon>
    </lineage>
</organism>
<proteinExistence type="predicted"/>
<dbReference type="Gene3D" id="3.30.930.10">
    <property type="entry name" value="Bira Bifunctional Protein, Domain 2"/>
    <property type="match status" value="1"/>
</dbReference>
<keyword evidence="1" id="KW-0436">Ligase</keyword>
<evidence type="ECO:0000313" key="1">
    <source>
        <dbReference type="EMBL" id="PNY02666.1"/>
    </source>
</evidence>
<accession>A0A2K3NHZ5</accession>
<dbReference type="Proteomes" id="UP000236291">
    <property type="component" value="Unassembled WGS sequence"/>
</dbReference>
<dbReference type="InterPro" id="IPR045864">
    <property type="entry name" value="aa-tRNA-synth_II/BPL/LPL"/>
</dbReference>
<protein>
    <submittedName>
        <fullName evidence="1">Histidine-tRNA ligase-like protein</fullName>
    </submittedName>
</protein>
<name>A0A2K3NHZ5_TRIPR</name>
<dbReference type="STRING" id="57577.A0A2K3NHZ5"/>
<dbReference type="GO" id="GO:0005829">
    <property type="term" value="C:cytosol"/>
    <property type="evidence" value="ECO:0007669"/>
    <property type="project" value="TreeGrafter"/>
</dbReference>
<dbReference type="EMBL" id="ASHM01021655">
    <property type="protein sequence ID" value="PNY02666.1"/>
    <property type="molecule type" value="Genomic_DNA"/>
</dbReference>
<dbReference type="GO" id="GO:0005739">
    <property type="term" value="C:mitochondrion"/>
    <property type="evidence" value="ECO:0007669"/>
    <property type="project" value="TreeGrafter"/>
</dbReference>
<feature type="non-terminal residue" evidence="1">
    <location>
        <position position="1"/>
    </location>
</feature>
<sequence length="346" mass="38830">DSGDGHSSKEEVGVAGYMTELLNNSKLVVKNSCEASKADATVLNIVTVHGMMRECAKLLHSRIRVDLNSDHNLGKAEFRSLCCLLWSLATALRDLGECSFARARRNLLSIGCMISLHMKSMCFFSLVWKIVAWELVSAYAVIEAAELNEMIGNFPENGENSKVDKNKEADLGKRTGKMLALIKERLQSEKKSDVDNSRLLETWVADFLSFLDFSKPGFNEFLLKVKDVVESKSVLKTPKVEEKGLTAETADKIGTFVEKKGHPLTIFSELKQRKAFLENARCVDALNDLESLFKVLDKSKRVDKVVFDLSLARGLDYYTAELYLKLFLKGMMLRLVQLLLVVDMIT</sequence>